<dbReference type="AlphaFoldDB" id="A0A378PSS7"/>
<evidence type="ECO:0000313" key="1">
    <source>
        <dbReference type="EMBL" id="STY91517.1"/>
    </source>
</evidence>
<sequence length="51" mass="5766">MGDFEVSFTKITTPTEPTKLKNQPNPALKGLMTFYGDIMSPTTDIEDWELD</sequence>
<evidence type="ECO:0000313" key="2">
    <source>
        <dbReference type="Proteomes" id="UP000254133"/>
    </source>
</evidence>
<accession>A0A378PSS7</accession>
<protein>
    <submittedName>
        <fullName evidence="1">Uncharacterized protein</fullName>
    </submittedName>
</protein>
<organism evidence="1 2">
    <name type="scientific">Moraxella bovis</name>
    <dbReference type="NCBI Taxonomy" id="476"/>
    <lineage>
        <taxon>Bacteria</taxon>
        <taxon>Pseudomonadati</taxon>
        <taxon>Pseudomonadota</taxon>
        <taxon>Gammaproteobacteria</taxon>
        <taxon>Moraxellales</taxon>
        <taxon>Moraxellaceae</taxon>
        <taxon>Moraxella</taxon>
    </lineage>
</organism>
<gene>
    <name evidence="1" type="ORF">NCTC9426_01575</name>
</gene>
<proteinExistence type="predicted"/>
<name>A0A378PSS7_MORBO</name>
<reference evidence="1 2" key="1">
    <citation type="submission" date="2018-06" db="EMBL/GenBank/DDBJ databases">
        <authorList>
            <consortium name="Pathogen Informatics"/>
            <person name="Doyle S."/>
        </authorList>
    </citation>
    <scope>NUCLEOTIDE SEQUENCE [LARGE SCALE GENOMIC DNA]</scope>
    <source>
        <strain evidence="1 2">NCTC9426</strain>
    </source>
</reference>
<dbReference type="EMBL" id="UGPZ01000002">
    <property type="protein sequence ID" value="STY91517.1"/>
    <property type="molecule type" value="Genomic_DNA"/>
</dbReference>
<dbReference type="Proteomes" id="UP000254133">
    <property type="component" value="Unassembled WGS sequence"/>
</dbReference>
<dbReference type="RefSeq" id="WP_162860414.1">
    <property type="nucleotide sequence ID" value="NZ_CP030241.1"/>
</dbReference>